<evidence type="ECO:0000256" key="6">
    <source>
        <dbReference type="ARBA" id="ARBA00022833"/>
    </source>
</evidence>
<comment type="function">
    <text evidence="8">Catalyzes the transfer of a methyl group to L-homocysteine resulting in methionine formation. The physiological methyl donor is unknown.</text>
</comment>
<comment type="caution">
    <text evidence="10">The sequence shown here is derived from an EMBL/GenBank/DDBJ whole genome shotgun (WGS) entry which is preliminary data.</text>
</comment>
<proteinExistence type="inferred from homology"/>
<dbReference type="Pfam" id="PF01717">
    <property type="entry name" value="Meth_synt_2"/>
    <property type="match status" value="1"/>
</dbReference>
<dbReference type="UniPathway" id="UPA00051"/>
<reference evidence="10 11" key="1">
    <citation type="submission" date="2017-02" db="EMBL/GenBank/DDBJ databases">
        <title>isolation and characterization of a novel temperate virus Aeropyrum globular virus 1 infecting hyperthermophilic archaeon Aeropyrum.</title>
        <authorList>
            <person name="Yumiya M."/>
            <person name="Yoshida T."/>
            <person name="Sako Y."/>
        </authorList>
    </citation>
    <scope>NUCLEOTIDE SEQUENCE [LARGE SCALE GENOMIC DNA]</scope>
    <source>
        <strain evidence="10 11">YK1-12-2013</strain>
    </source>
</reference>
<dbReference type="GO" id="GO:0003871">
    <property type="term" value="F:5-methyltetrahydropteroyltriglutamate-homocysteine S-methyltransferase activity"/>
    <property type="evidence" value="ECO:0007669"/>
    <property type="project" value="InterPro"/>
</dbReference>
<dbReference type="InterPro" id="IPR022921">
    <property type="entry name" value="MetE_arc"/>
</dbReference>
<evidence type="ECO:0000256" key="2">
    <source>
        <dbReference type="ARBA" id="ARBA00022603"/>
    </source>
</evidence>
<keyword evidence="7 8" id="KW-0486">Methionine biosynthesis</keyword>
<dbReference type="CDD" id="cd03311">
    <property type="entry name" value="CIMS_C_terminal_like"/>
    <property type="match status" value="1"/>
</dbReference>
<gene>
    <name evidence="8" type="primary">metE</name>
    <name evidence="10" type="ORF">apy_09000</name>
</gene>
<dbReference type="InterPro" id="IPR038071">
    <property type="entry name" value="UROD/MetE-like_sf"/>
</dbReference>
<evidence type="ECO:0000256" key="4">
    <source>
        <dbReference type="ARBA" id="ARBA00022679"/>
    </source>
</evidence>
<keyword evidence="2 8" id="KW-0489">Methyltransferase</keyword>
<comment type="similarity">
    <text evidence="1 8">Belongs to the archaeal MetE family.</text>
</comment>
<comment type="pathway">
    <text evidence="8">Amino-acid biosynthesis; L-methionine biosynthesis via de novo pathway.</text>
</comment>
<evidence type="ECO:0000259" key="9">
    <source>
        <dbReference type="Pfam" id="PF01717"/>
    </source>
</evidence>
<evidence type="ECO:0000256" key="8">
    <source>
        <dbReference type="HAMAP-Rule" id="MF_00288"/>
    </source>
</evidence>
<evidence type="ECO:0000256" key="7">
    <source>
        <dbReference type="ARBA" id="ARBA00023167"/>
    </source>
</evidence>
<dbReference type="EC" id="2.1.1.-" evidence="8"/>
<feature type="domain" description="Cobalamin-independent methionine synthase MetE C-terminal/archaeal" evidence="9">
    <location>
        <begin position="11"/>
        <end position="326"/>
    </location>
</feature>
<dbReference type="Proteomes" id="UP000291213">
    <property type="component" value="Unassembled WGS sequence"/>
</dbReference>
<dbReference type="NCBIfam" id="NF003317">
    <property type="entry name" value="PRK04326.1"/>
    <property type="match status" value="1"/>
</dbReference>
<dbReference type="EMBL" id="BDMD01000045">
    <property type="protein sequence ID" value="GBF09175.1"/>
    <property type="molecule type" value="Genomic_DNA"/>
</dbReference>
<dbReference type="GO" id="GO:0032259">
    <property type="term" value="P:methylation"/>
    <property type="evidence" value="ECO:0007669"/>
    <property type="project" value="UniProtKB-KW"/>
</dbReference>
<dbReference type="OrthoDB" id="17656at2157"/>
<accession>A0A401H9Q0</accession>
<dbReference type="PANTHER" id="PTHR30519">
    <property type="entry name" value="5-METHYLTETRAHYDROPTEROYLTRIGLUTAMATE--HOMOCYSTEINE METHYLTRANSFERASE"/>
    <property type="match status" value="1"/>
</dbReference>
<evidence type="ECO:0000313" key="10">
    <source>
        <dbReference type="EMBL" id="GBF09175.1"/>
    </source>
</evidence>
<keyword evidence="6 8" id="KW-0862">Zinc</keyword>
<dbReference type="SUPFAM" id="SSF51726">
    <property type="entry name" value="UROD/MetE-like"/>
    <property type="match status" value="1"/>
</dbReference>
<dbReference type="RefSeq" id="WP_131160172.1">
    <property type="nucleotide sequence ID" value="NZ_BDMD01000045.1"/>
</dbReference>
<evidence type="ECO:0000256" key="5">
    <source>
        <dbReference type="ARBA" id="ARBA00022723"/>
    </source>
</evidence>
<dbReference type="GO" id="GO:0009086">
    <property type="term" value="P:methionine biosynthetic process"/>
    <property type="evidence" value="ECO:0007669"/>
    <property type="project" value="UniProtKB-UniRule"/>
</dbReference>
<organism evidence="10 11">
    <name type="scientific">Aeropyrum pernix</name>
    <dbReference type="NCBI Taxonomy" id="56636"/>
    <lineage>
        <taxon>Archaea</taxon>
        <taxon>Thermoproteota</taxon>
        <taxon>Thermoprotei</taxon>
        <taxon>Desulfurococcales</taxon>
        <taxon>Desulfurococcaceae</taxon>
        <taxon>Aeropyrum</taxon>
    </lineage>
</organism>
<keyword evidence="4 8" id="KW-0808">Transferase</keyword>
<keyword evidence="3 8" id="KW-0028">Amino-acid biosynthesis</keyword>
<dbReference type="AlphaFoldDB" id="A0A401H9Q0"/>
<sequence>MSHSYSVPKKFPTTVVGSYPKIGPASEAIKKRRAGEISEEEFHRIARESIRMVVEDYLWAGVDIISDGEQTREDMVVYFAERLEGYREGDWVRVFDNVYFRKPIVAERVRWVRPMIIEDWEYARSISAGRPVKFIITGPYTMLEWSFDLHYGDRRELIFDLARAIRREIDEALARGAEYIQVDEPALSTRPFKEEAELLKEALDIIFKGVGAKRIVHICYGELERILPYILDYPVDQFDLEMKNSNFRLLPYLKEYGYDKEIGYGVIDVHSFQVESVGEVKEAIDRLMKMDIVGPEKVYVDPDCGLKRLPRDVARAKLKNMVEAARLAREEW</sequence>
<feature type="binding site" evidence="8">
    <location>
        <position position="241"/>
    </location>
    <ligand>
        <name>Zn(2+)</name>
        <dbReference type="ChEBI" id="CHEBI:29105"/>
        <note>catalytic</note>
    </ligand>
</feature>
<feature type="binding site" evidence="8">
    <location>
        <position position="219"/>
    </location>
    <ligand>
        <name>Zn(2+)</name>
        <dbReference type="ChEBI" id="CHEBI:29105"/>
        <note>catalytic</note>
    </ligand>
</feature>
<keyword evidence="5 8" id="KW-0479">Metal-binding</keyword>
<feature type="binding site" evidence="8">
    <location>
        <position position="304"/>
    </location>
    <ligand>
        <name>Zn(2+)</name>
        <dbReference type="ChEBI" id="CHEBI:29105"/>
        <note>catalytic</note>
    </ligand>
</feature>
<evidence type="ECO:0000256" key="3">
    <source>
        <dbReference type="ARBA" id="ARBA00022605"/>
    </source>
</evidence>
<evidence type="ECO:0000256" key="1">
    <source>
        <dbReference type="ARBA" id="ARBA00007909"/>
    </source>
</evidence>
<protein>
    <recommendedName>
        <fullName evidence="8">Methionine synthase</fullName>
        <ecNumber evidence="8">2.1.1.-</ecNumber>
    </recommendedName>
    <alternativeName>
        <fullName evidence="8">Homocysteine methyltransferase</fullName>
    </alternativeName>
</protein>
<dbReference type="GO" id="GO:0008270">
    <property type="term" value="F:zinc ion binding"/>
    <property type="evidence" value="ECO:0007669"/>
    <property type="project" value="InterPro"/>
</dbReference>
<comment type="cofactor">
    <cofactor evidence="8">
        <name>Zn(2+)</name>
        <dbReference type="ChEBI" id="CHEBI:29105"/>
    </cofactor>
    <text evidence="8">Binds 1 zinc ion per subunit.</text>
</comment>
<evidence type="ECO:0000313" key="11">
    <source>
        <dbReference type="Proteomes" id="UP000291213"/>
    </source>
</evidence>
<dbReference type="HAMAP" id="MF_00288">
    <property type="entry name" value="MetE"/>
    <property type="match status" value="1"/>
</dbReference>
<name>A0A401H9Q0_AERPX</name>
<dbReference type="Gene3D" id="3.20.20.210">
    <property type="match status" value="1"/>
</dbReference>
<dbReference type="InterPro" id="IPR002629">
    <property type="entry name" value="Met_Synth_C/arc"/>
</dbReference>
<feature type="binding site" evidence="8">
    <location>
        <position position="217"/>
    </location>
    <ligand>
        <name>Zn(2+)</name>
        <dbReference type="ChEBI" id="CHEBI:29105"/>
        <note>catalytic</note>
    </ligand>
</feature>